<proteinExistence type="predicted"/>
<evidence type="ECO:0000313" key="2">
    <source>
        <dbReference type="EMBL" id="XCH75456.1"/>
    </source>
</evidence>
<organism evidence="2">
    <name type="scientific">Micromonospora sp. CCTCC AA 2012012</name>
    <dbReference type="NCBI Taxonomy" id="3111921"/>
    <lineage>
        <taxon>Bacteria</taxon>
        <taxon>Bacillati</taxon>
        <taxon>Actinomycetota</taxon>
        <taxon>Actinomycetes</taxon>
        <taxon>Micromonosporales</taxon>
        <taxon>Micromonosporaceae</taxon>
        <taxon>Micromonospora</taxon>
    </lineage>
</organism>
<protein>
    <submittedName>
        <fullName evidence="2">Uncharacterized protein</fullName>
    </submittedName>
</protein>
<reference evidence="2" key="2">
    <citation type="submission" date="2024-06" db="EMBL/GenBank/DDBJ databases">
        <title>Micromonospora mangrovi CCTCC AA 2012012 genome sequences.</title>
        <authorList>
            <person name="Gao J."/>
        </authorList>
    </citation>
    <scope>NUCLEOTIDE SEQUENCE</scope>
    <source>
        <strain evidence="2">CCTCC AA 2012012</strain>
    </source>
</reference>
<dbReference type="EMBL" id="CP159342">
    <property type="protein sequence ID" value="XCH75456.1"/>
    <property type="molecule type" value="Genomic_DNA"/>
</dbReference>
<reference evidence="1" key="1">
    <citation type="submission" date="2024-01" db="EMBL/GenBank/DDBJ databases">
        <title>The genome sequence of Micromonospora mangrovi CCTCC AA 2012012.</title>
        <authorList>
            <person name="Gao J."/>
        </authorList>
    </citation>
    <scope>NUCLEOTIDE SEQUENCE</scope>
    <source>
        <strain evidence="1">CCTCC AA 2012012</strain>
    </source>
</reference>
<dbReference type="RefSeq" id="WP_350934951.1">
    <property type="nucleotide sequence ID" value="NZ_CP157762.1"/>
</dbReference>
<dbReference type="EMBL" id="CP157762">
    <property type="protein sequence ID" value="XBP94755.1"/>
    <property type="molecule type" value="Genomic_DNA"/>
</dbReference>
<name>A0AAU8HJ65_9ACTN</name>
<sequence length="163" mass="17173">MNSHCYIGAANPHRAQLVHARFLLDGGHPAVVLPMLAAIWAGHARRDTRALVTAILACDWHHLDPHPTPTAGVGGQQPVPGVGMPLAPLPFDVPEPVSVFPLCHAGHLDAAWIYLIEQDTDTIRVYTEDGMCAGAYPLAGCLPSAPGYGLPRLCGLPTTGALP</sequence>
<dbReference type="AlphaFoldDB" id="A0AAU8HJ65"/>
<evidence type="ECO:0000313" key="1">
    <source>
        <dbReference type="EMBL" id="XBP94755.1"/>
    </source>
</evidence>
<gene>
    <name evidence="2" type="ORF">ABUL08_04990</name>
    <name evidence="1" type="ORF">VK199_04960</name>
</gene>
<accession>A0AAU8HJ65</accession>